<evidence type="ECO:0000313" key="2">
    <source>
        <dbReference type="Proteomes" id="UP001320706"/>
    </source>
</evidence>
<reference evidence="1" key="1">
    <citation type="submission" date="2024-02" db="EMBL/GenBank/DDBJ databases">
        <title>Metagenome Assembled Genome of Zalaria obscura JY119.</title>
        <authorList>
            <person name="Vighnesh L."/>
            <person name="Jagadeeshwari U."/>
            <person name="Venkata Ramana C."/>
            <person name="Sasikala C."/>
        </authorList>
    </citation>
    <scope>NUCLEOTIDE SEQUENCE</scope>
    <source>
        <strain evidence="1">JY119</strain>
    </source>
</reference>
<gene>
    <name evidence="1" type="ORF">M8818_004209</name>
</gene>
<evidence type="ECO:0000313" key="1">
    <source>
        <dbReference type="EMBL" id="KAK8207956.1"/>
    </source>
</evidence>
<protein>
    <submittedName>
        <fullName evidence="1">Uncharacterized protein</fullName>
    </submittedName>
</protein>
<comment type="caution">
    <text evidence="1">The sequence shown here is derived from an EMBL/GenBank/DDBJ whole genome shotgun (WGS) entry which is preliminary data.</text>
</comment>
<proteinExistence type="predicted"/>
<dbReference type="Proteomes" id="UP001320706">
    <property type="component" value="Unassembled WGS sequence"/>
</dbReference>
<dbReference type="EMBL" id="JAMKPW020000020">
    <property type="protein sequence ID" value="KAK8207956.1"/>
    <property type="molecule type" value="Genomic_DNA"/>
</dbReference>
<organism evidence="1 2">
    <name type="scientific">Zalaria obscura</name>
    <dbReference type="NCBI Taxonomy" id="2024903"/>
    <lineage>
        <taxon>Eukaryota</taxon>
        <taxon>Fungi</taxon>
        <taxon>Dikarya</taxon>
        <taxon>Ascomycota</taxon>
        <taxon>Pezizomycotina</taxon>
        <taxon>Dothideomycetes</taxon>
        <taxon>Dothideomycetidae</taxon>
        <taxon>Dothideales</taxon>
        <taxon>Zalariaceae</taxon>
        <taxon>Zalaria</taxon>
    </lineage>
</organism>
<sequence length="1117" mass="123293">MAPPTDLPKMQYRFLGRSGLQISAISLGGWLTYGGHVENEKTFACMSAAYSAGINFFDCAEGYAGGESEKVMGECIKKFGWKRNDYVISTKINWGAANGDNPVNNGGLSRKHLIEGTNAALERLGLEYVDLIYAHRPDRNTPMEETVRAFNHLINTGKAFYWGTSEWQADEIERAHHIATKLNLIGPLMEQPQYNMLVRSRVESEYQLLYENYGLGLTPFSPLKGGILTGKYNDGIPKDSRLGQSEDKFIASLREKFGSGDLKAEFEKVRALKPVAERLGCTQAQLAYAWVLKNPNVASAITGASREEQVWEAVKALEVVPKLTEEVMKEIDGILENKPEPLTRSQDCVTADRHSSIPKASNIRDRVGTRWLDVQVEEMGLSITHSIEFVGNPETPCLETLSCGRIAKPVDWPITPRGVQLAVSQKSHSESSVSSMWVDVSADPLSSAITTKHSWKPSPLGSSPQLRSERNMSAPNVENLTDTSRSLPVDKSTVPAPLPPPQAAQDFQEDPFAWLNDDQILELPQMDDQPEFNMLNLDQHHSVEQAWPWSATQDWTLLDSPVEVSDARQRQYTHLTGLDDVLFPTNRQYTHLTGHDDVLFPESRQHVTDQHVTSPLVTGQHLTGQHYTHLTGHDDVLFPENRHHVNDQHVTGQHYTHITGLDDVLPSERRHNVRSQHPYSHHVTVLGPVHGEASQQVLARSSLHRAPQHVLPDVQHHVEELQRSQGYTTKKVDATHYLLSHIPAFQGSLNASWPEQSGGVTSTPTQMVKEAEVSRPHAQGAHLLSHRVNSPVEDVQGVPQAGLGSLDRGRINVSGVPSQSVLRTHRSYSPGKSQQVVRPVDSHITPLSLHSWALPGNSIAVQGSVPSSTNAGRMLQHNASSSANSNAGIDTTRSAVTMPSTADTHGEAQGPHVRSRQELASRVGVIYQPGETSELGNKVGNSTRLQVRRAGPVQSVQHIPTDGPARPFDTLNVSTGNVALGQTSTAALKKFPSRLADKLAYRLSTIIDTDDAQDIHDSNSGPVPWQQPYDEYHRSSQNVCTGSLRDTPSIPYREGLGVDPVQKQSRFTCITEWHKLSVSQSPHTPGYDIEDLREDLAALLREFPRVNITNQNDAGTQ</sequence>
<name>A0ACC3SGY4_9PEZI</name>
<accession>A0ACC3SGY4</accession>
<keyword evidence="2" id="KW-1185">Reference proteome</keyword>